<accession>A0A1W2C4F7</accession>
<dbReference type="OrthoDB" id="1957733at2"/>
<dbReference type="STRING" id="1122930.SAMN02745168_2535"/>
<proteinExistence type="predicted"/>
<keyword evidence="3" id="KW-1185">Reference proteome</keyword>
<feature type="transmembrane region" description="Helical" evidence="1">
    <location>
        <begin position="6"/>
        <end position="27"/>
    </location>
</feature>
<reference evidence="2 3" key="1">
    <citation type="submission" date="2017-04" db="EMBL/GenBank/DDBJ databases">
        <authorList>
            <person name="Afonso C.L."/>
            <person name="Miller P.J."/>
            <person name="Scott M.A."/>
            <person name="Spackman E."/>
            <person name="Goraichik I."/>
            <person name="Dimitrov K.M."/>
            <person name="Suarez D.L."/>
            <person name="Swayne D.E."/>
        </authorList>
    </citation>
    <scope>NUCLEOTIDE SEQUENCE [LARGE SCALE GENOMIC DNA]</scope>
    <source>
        <strain evidence="2 3">DSM 12816</strain>
    </source>
</reference>
<dbReference type="RefSeq" id="WP_084235211.1">
    <property type="nucleotide sequence ID" value="NZ_FWXW01000007.1"/>
</dbReference>
<sequence>MWETVLRSVVTYLIPLLAGYAISMFGLGRRVRNLECDAASGAEERKRVLKSLLACLYGLQELQCDGPVTDGIRELEAWLYESAHTLKSGG</sequence>
<dbReference type="AlphaFoldDB" id="A0A1W2C4F7"/>
<dbReference type="Proteomes" id="UP000192790">
    <property type="component" value="Unassembled WGS sequence"/>
</dbReference>
<keyword evidence="1" id="KW-0812">Transmembrane</keyword>
<gene>
    <name evidence="2" type="ORF">SAMN02745168_2535</name>
</gene>
<dbReference type="EMBL" id="FWXW01000007">
    <property type="protein sequence ID" value="SMC79782.1"/>
    <property type="molecule type" value="Genomic_DNA"/>
</dbReference>
<keyword evidence="1" id="KW-1133">Transmembrane helix</keyword>
<protein>
    <submittedName>
        <fullName evidence="2">Uncharacterized protein</fullName>
    </submittedName>
</protein>
<evidence type="ECO:0000313" key="2">
    <source>
        <dbReference type="EMBL" id="SMC79782.1"/>
    </source>
</evidence>
<evidence type="ECO:0000256" key="1">
    <source>
        <dbReference type="SAM" id="Phobius"/>
    </source>
</evidence>
<keyword evidence="1" id="KW-0472">Membrane</keyword>
<evidence type="ECO:0000313" key="3">
    <source>
        <dbReference type="Proteomes" id="UP000192790"/>
    </source>
</evidence>
<organism evidence="2 3">
    <name type="scientific">Papillibacter cinnamivorans DSM 12816</name>
    <dbReference type="NCBI Taxonomy" id="1122930"/>
    <lineage>
        <taxon>Bacteria</taxon>
        <taxon>Bacillati</taxon>
        <taxon>Bacillota</taxon>
        <taxon>Clostridia</taxon>
        <taxon>Eubacteriales</taxon>
        <taxon>Oscillospiraceae</taxon>
        <taxon>Papillibacter</taxon>
    </lineage>
</organism>
<name>A0A1W2C4F7_9FIRM</name>